<feature type="transmembrane region" description="Helical" evidence="10">
    <location>
        <begin position="78"/>
        <end position="97"/>
    </location>
</feature>
<comment type="similarity">
    <text evidence="10">Belongs to the DHHC palmitoyltransferase family.</text>
</comment>
<evidence type="ECO:0000313" key="14">
    <source>
        <dbReference type="Proteomes" id="UP000274922"/>
    </source>
</evidence>
<keyword evidence="5 10" id="KW-0472">Membrane</keyword>
<keyword evidence="3 10" id="KW-0812">Transmembrane</keyword>
<feature type="region of interest" description="Disordered" evidence="11">
    <location>
        <begin position="467"/>
        <end position="578"/>
    </location>
</feature>
<dbReference type="InterPro" id="IPR039859">
    <property type="entry name" value="PFA4/ZDH16/20/ERF2-like"/>
</dbReference>
<gene>
    <name evidence="13" type="ORF">CXG81DRAFT_24087</name>
</gene>
<accession>A0A4P9XCY9</accession>
<feature type="compositionally biased region" description="Low complexity" evidence="11">
    <location>
        <begin position="8"/>
        <end position="22"/>
    </location>
</feature>
<evidence type="ECO:0000256" key="6">
    <source>
        <dbReference type="ARBA" id="ARBA00023139"/>
    </source>
</evidence>
<dbReference type="GO" id="GO:0019706">
    <property type="term" value="F:protein-cysteine S-palmitoyltransferase activity"/>
    <property type="evidence" value="ECO:0007669"/>
    <property type="project" value="UniProtKB-EC"/>
</dbReference>
<keyword evidence="7" id="KW-0449">Lipoprotein</keyword>
<evidence type="ECO:0000256" key="11">
    <source>
        <dbReference type="SAM" id="MobiDB-lite"/>
    </source>
</evidence>
<keyword evidence="14" id="KW-1185">Reference proteome</keyword>
<keyword evidence="6" id="KW-0564">Palmitate</keyword>
<dbReference type="PANTHER" id="PTHR12246">
    <property type="entry name" value="PALMITOYLTRANSFERASE ZDHHC16"/>
    <property type="match status" value="1"/>
</dbReference>
<name>A0A4P9XCY9_9FUNG</name>
<evidence type="ECO:0000256" key="3">
    <source>
        <dbReference type="ARBA" id="ARBA00022692"/>
    </source>
</evidence>
<feature type="compositionally biased region" description="Low complexity" evidence="11">
    <location>
        <begin position="425"/>
        <end position="441"/>
    </location>
</feature>
<dbReference type="GO" id="GO:0016020">
    <property type="term" value="C:membrane"/>
    <property type="evidence" value="ECO:0007669"/>
    <property type="project" value="UniProtKB-SubCell"/>
</dbReference>
<sequence>MSGHDVSADASPAPAAVASPAAPLTPSESEPGESSVMTCGWARVAVGLTLLLITGIPFSVHYWIYWPWLEFHPERSQLLWLGPFQAGVVAMWVHYALACFTSPGFTPADYDPIKTPGLLMGPPAETVRRLPRYTAPAASSPPRQPRRGARHATLTLDHGIYRYCRKCQLYKPPRSHHCSICRRCVLKMDHHCPWVGNNCVGHANQGHFVRFLGSILYCTLSCMLLLALRMYDLFRYQQALDAWPRTIYYTAPITTAEVVCLVVVLVLLFMLMLSVGLLFLWQIMFAWNNTTTIESQENKQIEALWTRGKCDAHPDDYPYDLGPFTNFRALLGPSVLLWAFPQRMRGDGIAWPIDEDAQQRLLTDDCVVDTVPVDAATAAGEVPAAPARFEWPPKSYLNHRKNQAGPRRREVTEKLRQSEGRQAARRAAVSAGPAPAAPGLVRRGSEGYVVRELTPEERARMLAVADAHLGDGDGDDNDDAALAMPTMETGMPRPLVQLDQIPASARRAPPSDAARSVTSGLDSDFDSDMSTSASDIDSDSEETAPASAYEAAGASEPAVMPVAPAAAGRRGAALRQRK</sequence>
<evidence type="ECO:0000256" key="5">
    <source>
        <dbReference type="ARBA" id="ARBA00023136"/>
    </source>
</evidence>
<feature type="transmembrane region" description="Helical" evidence="10">
    <location>
        <begin position="41"/>
        <end position="66"/>
    </location>
</feature>
<dbReference type="EC" id="2.3.1.225" evidence="10"/>
<evidence type="ECO:0000256" key="7">
    <source>
        <dbReference type="ARBA" id="ARBA00023288"/>
    </source>
</evidence>
<feature type="compositionally biased region" description="Low complexity" evidence="11">
    <location>
        <begin position="543"/>
        <end position="578"/>
    </location>
</feature>
<dbReference type="Pfam" id="PF01529">
    <property type="entry name" value="DHHC"/>
    <property type="match status" value="1"/>
</dbReference>
<dbReference type="OrthoDB" id="331948at2759"/>
<dbReference type="STRING" id="1555241.A0A4P9XCY9"/>
<feature type="region of interest" description="Disordered" evidence="11">
    <location>
        <begin position="1"/>
        <end position="35"/>
    </location>
</feature>
<keyword evidence="4 10" id="KW-1133">Transmembrane helix</keyword>
<evidence type="ECO:0000256" key="9">
    <source>
        <dbReference type="ARBA" id="ARBA00048048"/>
    </source>
</evidence>
<reference evidence="14" key="1">
    <citation type="journal article" date="2018" name="Nat. Microbiol.">
        <title>Leveraging single-cell genomics to expand the fungal tree of life.</title>
        <authorList>
            <person name="Ahrendt S.R."/>
            <person name="Quandt C.A."/>
            <person name="Ciobanu D."/>
            <person name="Clum A."/>
            <person name="Salamov A."/>
            <person name="Andreopoulos B."/>
            <person name="Cheng J.F."/>
            <person name="Woyke T."/>
            <person name="Pelin A."/>
            <person name="Henrissat B."/>
            <person name="Reynolds N.K."/>
            <person name="Benny G.L."/>
            <person name="Smith M.E."/>
            <person name="James T.Y."/>
            <person name="Grigoriev I.V."/>
        </authorList>
    </citation>
    <scope>NUCLEOTIDE SEQUENCE [LARGE SCALE GENOMIC DNA]</scope>
    <source>
        <strain evidence="14">ATCC 52028</strain>
    </source>
</reference>
<dbReference type="PROSITE" id="PS50216">
    <property type="entry name" value="DHHC"/>
    <property type="match status" value="1"/>
</dbReference>
<proteinExistence type="inferred from homology"/>
<feature type="compositionally biased region" description="Low complexity" evidence="11">
    <location>
        <begin position="502"/>
        <end position="516"/>
    </location>
</feature>
<dbReference type="InterPro" id="IPR001594">
    <property type="entry name" value="Palmitoyltrfase_DHHC"/>
</dbReference>
<evidence type="ECO:0000256" key="10">
    <source>
        <dbReference type="RuleBase" id="RU079119"/>
    </source>
</evidence>
<feature type="transmembrane region" description="Helical" evidence="10">
    <location>
        <begin position="258"/>
        <end position="281"/>
    </location>
</feature>
<evidence type="ECO:0000256" key="1">
    <source>
        <dbReference type="ARBA" id="ARBA00004141"/>
    </source>
</evidence>
<feature type="region of interest" description="Disordered" evidence="11">
    <location>
        <begin position="396"/>
        <end position="441"/>
    </location>
</feature>
<feature type="domain" description="Palmitoyltransferase DHHC" evidence="12">
    <location>
        <begin position="161"/>
        <end position="298"/>
    </location>
</feature>
<feature type="transmembrane region" description="Helical" evidence="10">
    <location>
        <begin position="208"/>
        <end position="228"/>
    </location>
</feature>
<keyword evidence="2 10" id="KW-0808">Transferase</keyword>
<evidence type="ECO:0000259" key="12">
    <source>
        <dbReference type="Pfam" id="PF01529"/>
    </source>
</evidence>
<evidence type="ECO:0000256" key="8">
    <source>
        <dbReference type="ARBA" id="ARBA00023315"/>
    </source>
</evidence>
<evidence type="ECO:0000313" key="13">
    <source>
        <dbReference type="EMBL" id="RKP03312.1"/>
    </source>
</evidence>
<feature type="compositionally biased region" description="Basic and acidic residues" evidence="11">
    <location>
        <begin position="407"/>
        <end position="419"/>
    </location>
</feature>
<comment type="catalytic activity">
    <reaction evidence="9 10">
        <text>L-cysteinyl-[protein] + hexadecanoyl-CoA = S-hexadecanoyl-L-cysteinyl-[protein] + CoA</text>
        <dbReference type="Rhea" id="RHEA:36683"/>
        <dbReference type="Rhea" id="RHEA-COMP:10131"/>
        <dbReference type="Rhea" id="RHEA-COMP:11032"/>
        <dbReference type="ChEBI" id="CHEBI:29950"/>
        <dbReference type="ChEBI" id="CHEBI:57287"/>
        <dbReference type="ChEBI" id="CHEBI:57379"/>
        <dbReference type="ChEBI" id="CHEBI:74151"/>
        <dbReference type="EC" id="2.3.1.225"/>
    </reaction>
</comment>
<protein>
    <recommendedName>
        <fullName evidence="10">Palmitoyltransferase</fullName>
        <ecNumber evidence="10">2.3.1.225</ecNumber>
    </recommendedName>
</protein>
<keyword evidence="8 10" id="KW-0012">Acyltransferase</keyword>
<organism evidence="13 14">
    <name type="scientific">Caulochytrium protostelioides</name>
    <dbReference type="NCBI Taxonomy" id="1555241"/>
    <lineage>
        <taxon>Eukaryota</taxon>
        <taxon>Fungi</taxon>
        <taxon>Fungi incertae sedis</taxon>
        <taxon>Chytridiomycota</taxon>
        <taxon>Chytridiomycota incertae sedis</taxon>
        <taxon>Chytridiomycetes</taxon>
        <taxon>Caulochytriales</taxon>
        <taxon>Caulochytriaceae</taxon>
        <taxon>Caulochytrium</taxon>
    </lineage>
</organism>
<dbReference type="AlphaFoldDB" id="A0A4P9XCY9"/>
<evidence type="ECO:0000256" key="4">
    <source>
        <dbReference type="ARBA" id="ARBA00022989"/>
    </source>
</evidence>
<dbReference type="Proteomes" id="UP000274922">
    <property type="component" value="Unassembled WGS sequence"/>
</dbReference>
<comment type="domain">
    <text evidence="10">The DHHC domain is required for palmitoyltransferase activity.</text>
</comment>
<evidence type="ECO:0000256" key="2">
    <source>
        <dbReference type="ARBA" id="ARBA00022679"/>
    </source>
</evidence>
<comment type="subcellular location">
    <subcellularLocation>
        <location evidence="1">Membrane</location>
        <topology evidence="1">Multi-pass membrane protein</topology>
    </subcellularLocation>
</comment>
<dbReference type="EMBL" id="ML014125">
    <property type="protein sequence ID" value="RKP03312.1"/>
    <property type="molecule type" value="Genomic_DNA"/>
</dbReference>